<keyword evidence="2" id="KW-1185">Reference proteome</keyword>
<proteinExistence type="predicted"/>
<dbReference type="AlphaFoldDB" id="A0A7T8KES8"/>
<reference evidence="2" key="1">
    <citation type="submission" date="2021-01" db="EMBL/GenBank/DDBJ databases">
        <title>Caligus Genome Assembly.</title>
        <authorList>
            <person name="Gallardo-Escarate C."/>
        </authorList>
    </citation>
    <scope>NUCLEOTIDE SEQUENCE [LARGE SCALE GENOMIC DNA]</scope>
</reference>
<dbReference type="EMBL" id="CP045894">
    <property type="protein sequence ID" value="QQP54602.1"/>
    <property type="molecule type" value="Genomic_DNA"/>
</dbReference>
<organism evidence="1 2">
    <name type="scientific">Caligus rogercresseyi</name>
    <name type="common">Sea louse</name>
    <dbReference type="NCBI Taxonomy" id="217165"/>
    <lineage>
        <taxon>Eukaryota</taxon>
        <taxon>Metazoa</taxon>
        <taxon>Ecdysozoa</taxon>
        <taxon>Arthropoda</taxon>
        <taxon>Crustacea</taxon>
        <taxon>Multicrustacea</taxon>
        <taxon>Hexanauplia</taxon>
        <taxon>Copepoda</taxon>
        <taxon>Siphonostomatoida</taxon>
        <taxon>Caligidae</taxon>
        <taxon>Caligus</taxon>
    </lineage>
</organism>
<evidence type="ECO:0000313" key="2">
    <source>
        <dbReference type="Proteomes" id="UP000595437"/>
    </source>
</evidence>
<protein>
    <submittedName>
        <fullName evidence="1">Uncharacterized protein</fullName>
    </submittedName>
</protein>
<sequence>MNRVKNILYQRDFCLVSKATVEVRESSFLTFRVPLDESSLLESPITMFISLLFAPDEAEAAVPPPADMLLCGA</sequence>
<dbReference type="Proteomes" id="UP000595437">
    <property type="component" value="Chromosome 5"/>
</dbReference>
<name>A0A7T8KES8_CALRO</name>
<evidence type="ECO:0000313" key="1">
    <source>
        <dbReference type="EMBL" id="QQP54602.1"/>
    </source>
</evidence>
<accession>A0A7T8KES8</accession>
<gene>
    <name evidence="1" type="ORF">FKW44_007486</name>
</gene>